<dbReference type="STRING" id="683260.SAMN05421874_10130"/>
<feature type="transmembrane region" description="Helical" evidence="1">
    <location>
        <begin position="86"/>
        <end position="109"/>
    </location>
</feature>
<organism evidence="2 3">
    <name type="scientific">Nonomuraea maritima</name>
    <dbReference type="NCBI Taxonomy" id="683260"/>
    <lineage>
        <taxon>Bacteria</taxon>
        <taxon>Bacillati</taxon>
        <taxon>Actinomycetota</taxon>
        <taxon>Actinomycetes</taxon>
        <taxon>Streptosporangiales</taxon>
        <taxon>Streptosporangiaceae</taxon>
        <taxon>Nonomuraea</taxon>
    </lineage>
</organism>
<protein>
    <recommendedName>
        <fullName evidence="4">DUF1648 domain-containing protein</fullName>
    </recommendedName>
</protein>
<feature type="transmembrane region" description="Helical" evidence="1">
    <location>
        <begin position="179"/>
        <end position="198"/>
    </location>
</feature>
<keyword evidence="1" id="KW-0812">Transmembrane</keyword>
<feature type="transmembrane region" description="Helical" evidence="1">
    <location>
        <begin position="50"/>
        <end position="74"/>
    </location>
</feature>
<evidence type="ECO:0000313" key="2">
    <source>
        <dbReference type="EMBL" id="SDJ19782.1"/>
    </source>
</evidence>
<keyword evidence="1" id="KW-1133">Transmembrane helix</keyword>
<name>A0A1G8RS73_9ACTN</name>
<sequence length="324" mass="34267">MISRLAAAGWVLLVSAVLIATPLAVRERLPDPMATHWTFGLVPDGAATFGEFLVVSMPVWVVTCAALIAAGAYGRGRARRVHRASWWGLLVGVGTLAMGVNLSTLAANLDVPDWRSALLPGWHLAAVLGCAAVAGTVAGYLGRGEPGEPDIPPPAPPRLRLEPGRQTVWVGHARNTTTVMVGLVVLAFFAVLAFLSTLDTDDDVGMYLSFLPAVAVGTLVVLVTMSLTVRVGGDRVVIGFGPFGWPRRRIRLETVESAWAEELRATEVGGWGFRGLPGRATIMVRGGECLVLRYRSGGRLAISVDDAAHGASLVNALIAERVNP</sequence>
<dbReference type="EMBL" id="FNFB01000001">
    <property type="protein sequence ID" value="SDJ19782.1"/>
    <property type="molecule type" value="Genomic_DNA"/>
</dbReference>
<gene>
    <name evidence="2" type="ORF">SAMN05421874_10130</name>
</gene>
<feature type="transmembrane region" description="Helical" evidence="1">
    <location>
        <begin position="121"/>
        <end position="141"/>
    </location>
</feature>
<evidence type="ECO:0000256" key="1">
    <source>
        <dbReference type="SAM" id="Phobius"/>
    </source>
</evidence>
<feature type="transmembrane region" description="Helical" evidence="1">
    <location>
        <begin position="204"/>
        <end position="225"/>
    </location>
</feature>
<dbReference type="RefSeq" id="WP_090758282.1">
    <property type="nucleotide sequence ID" value="NZ_FNFB01000001.1"/>
</dbReference>
<dbReference type="OrthoDB" id="4303577at2"/>
<keyword evidence="1" id="KW-0472">Membrane</keyword>
<reference evidence="2 3" key="1">
    <citation type="submission" date="2016-10" db="EMBL/GenBank/DDBJ databases">
        <authorList>
            <person name="de Groot N.N."/>
        </authorList>
    </citation>
    <scope>NUCLEOTIDE SEQUENCE [LARGE SCALE GENOMIC DNA]</scope>
    <source>
        <strain evidence="2 3">CGMCC 4.5681</strain>
    </source>
</reference>
<dbReference type="AlphaFoldDB" id="A0A1G8RS73"/>
<keyword evidence="3" id="KW-1185">Reference proteome</keyword>
<accession>A0A1G8RS73</accession>
<evidence type="ECO:0000313" key="3">
    <source>
        <dbReference type="Proteomes" id="UP000198683"/>
    </source>
</evidence>
<evidence type="ECO:0008006" key="4">
    <source>
        <dbReference type="Google" id="ProtNLM"/>
    </source>
</evidence>
<proteinExistence type="predicted"/>
<dbReference type="Proteomes" id="UP000198683">
    <property type="component" value="Unassembled WGS sequence"/>
</dbReference>